<dbReference type="STRING" id="500633.CLOHIR_01076"/>
<reference evidence="2 3" key="2">
    <citation type="submission" date="2008-10" db="EMBL/GenBank/DDBJ databases">
        <title>Draft genome sequence of Clostridium hiranonis (DSM 13275).</title>
        <authorList>
            <person name="Sudarsanam P."/>
            <person name="Ley R."/>
            <person name="Guruge J."/>
            <person name="Turnbaugh P.J."/>
            <person name="Mahowald M."/>
            <person name="Liep D."/>
            <person name="Gordon J."/>
        </authorList>
    </citation>
    <scope>NUCLEOTIDE SEQUENCE [LARGE SCALE GENOMIC DNA]</scope>
    <source>
        <strain evidence="2 3">DSM 13275</strain>
    </source>
</reference>
<dbReference type="Gene3D" id="3.40.350.10">
    <property type="entry name" value="Creatinase/prolidase N-terminal domain"/>
    <property type="match status" value="1"/>
</dbReference>
<dbReference type="InterPro" id="IPR000587">
    <property type="entry name" value="Creatinase_N"/>
</dbReference>
<proteinExistence type="predicted"/>
<dbReference type="Proteomes" id="UP000003178">
    <property type="component" value="Unassembled WGS sequence"/>
</dbReference>
<organism evidence="2 3">
    <name type="scientific">Peptacetobacter hiranonis (strain DSM 13275 / JCM 10541 / KCTC 15199 / TO-931)</name>
    <name type="common">Clostridium hiranonis</name>
    <dbReference type="NCBI Taxonomy" id="500633"/>
    <lineage>
        <taxon>Bacteria</taxon>
        <taxon>Bacillati</taxon>
        <taxon>Bacillota</taxon>
        <taxon>Clostridia</taxon>
        <taxon>Peptostreptococcales</taxon>
        <taxon>Peptostreptococcaceae</taxon>
        <taxon>Peptacetobacter</taxon>
    </lineage>
</organism>
<dbReference type="EMBL" id="ABWP01000046">
    <property type="protein sequence ID" value="EEA85263.1"/>
    <property type="molecule type" value="Genomic_DNA"/>
</dbReference>
<sequence>MKTQRLNAVLEQMKKDGIQQMIVSDPYSIFYLTGLMLHTGERLFALYLNVDGKPQIIRK</sequence>
<feature type="domain" description="Creatinase N-terminal" evidence="1">
    <location>
        <begin position="5"/>
        <end position="56"/>
    </location>
</feature>
<dbReference type="AlphaFoldDB" id="B6FYX2"/>
<dbReference type="HOGENOM" id="CLU_2952158_0_0_9"/>
<name>B6FYX2_PEPHT</name>
<evidence type="ECO:0000313" key="2">
    <source>
        <dbReference type="EMBL" id="EEA85263.1"/>
    </source>
</evidence>
<comment type="caution">
    <text evidence="2">The sequence shown here is derived from an EMBL/GenBank/DDBJ whole genome shotgun (WGS) entry which is preliminary data.</text>
</comment>
<evidence type="ECO:0000313" key="3">
    <source>
        <dbReference type="Proteomes" id="UP000003178"/>
    </source>
</evidence>
<evidence type="ECO:0000259" key="1">
    <source>
        <dbReference type="Pfam" id="PF01321"/>
    </source>
</evidence>
<accession>B6FYX2</accession>
<reference evidence="2 3" key="1">
    <citation type="submission" date="2008-09" db="EMBL/GenBank/DDBJ databases">
        <authorList>
            <person name="Fulton L."/>
            <person name="Clifton S."/>
            <person name="Fulton B."/>
            <person name="Xu J."/>
            <person name="Minx P."/>
            <person name="Pepin K.H."/>
            <person name="Johnson M."/>
            <person name="Thiruvilangam P."/>
            <person name="Bhonagiri V."/>
            <person name="Nash W.E."/>
            <person name="Mardis E.R."/>
            <person name="Wilson R.K."/>
        </authorList>
    </citation>
    <scope>NUCLEOTIDE SEQUENCE [LARGE SCALE GENOMIC DNA]</scope>
    <source>
        <strain evidence="2 3">DSM 13275</strain>
    </source>
</reference>
<dbReference type="SUPFAM" id="SSF53092">
    <property type="entry name" value="Creatinase/prolidase N-terminal domain"/>
    <property type="match status" value="1"/>
</dbReference>
<dbReference type="eggNOG" id="COG0006">
    <property type="taxonomic scope" value="Bacteria"/>
</dbReference>
<gene>
    <name evidence="2" type="ORF">CLOHIR_01076</name>
</gene>
<dbReference type="InterPro" id="IPR029149">
    <property type="entry name" value="Creatin/AminoP/Spt16_N"/>
</dbReference>
<dbReference type="Pfam" id="PF01321">
    <property type="entry name" value="Creatinase_N"/>
    <property type="match status" value="1"/>
</dbReference>
<keyword evidence="3" id="KW-1185">Reference proteome</keyword>
<protein>
    <recommendedName>
        <fullName evidence="1">Creatinase N-terminal domain-containing protein</fullName>
    </recommendedName>
</protein>